<dbReference type="AlphaFoldDB" id="A0A1V6LNR5"/>
<dbReference type="OrthoDB" id="1202795at2"/>
<accession>A0A1V6LNR5</accession>
<evidence type="ECO:0008006" key="3">
    <source>
        <dbReference type="Google" id="ProtNLM"/>
    </source>
</evidence>
<reference evidence="1 2" key="1">
    <citation type="submission" date="2016-12" db="EMBL/GenBank/DDBJ databases">
        <authorList>
            <person name="Song W.-J."/>
            <person name="Kurnit D.M."/>
        </authorList>
    </citation>
    <scope>NUCLEOTIDE SEQUENCE [LARGE SCALE GENOMIC DNA]</scope>
    <source>
        <strain evidence="1 2">HSG9</strain>
    </source>
</reference>
<sequence length="52" mass="6317">MKEYKVVQFKYGLTNNNQKLEDLLNSHAQQGWEVKQYLEQSSKIIFERNKNR</sequence>
<protein>
    <recommendedName>
        <fullName evidence="3">DUF4177 domain-containing protein</fullName>
    </recommendedName>
</protein>
<dbReference type="Proteomes" id="UP000191680">
    <property type="component" value="Unassembled WGS sequence"/>
</dbReference>
<proteinExistence type="predicted"/>
<dbReference type="InterPro" id="IPR025234">
    <property type="entry name" value="YjzH-like"/>
</dbReference>
<evidence type="ECO:0000313" key="1">
    <source>
        <dbReference type="EMBL" id="OQD41802.1"/>
    </source>
</evidence>
<evidence type="ECO:0000313" key="2">
    <source>
        <dbReference type="Proteomes" id="UP000191680"/>
    </source>
</evidence>
<gene>
    <name evidence="1" type="ORF">BUL40_14500</name>
</gene>
<organism evidence="1 2">
    <name type="scientific">Croceivirga radicis</name>
    <dbReference type="NCBI Taxonomy" id="1929488"/>
    <lineage>
        <taxon>Bacteria</taxon>
        <taxon>Pseudomonadati</taxon>
        <taxon>Bacteroidota</taxon>
        <taxon>Flavobacteriia</taxon>
        <taxon>Flavobacteriales</taxon>
        <taxon>Flavobacteriaceae</taxon>
        <taxon>Croceivirga</taxon>
    </lineage>
</organism>
<name>A0A1V6LNR5_9FLAO</name>
<dbReference type="EMBL" id="MTBC01000011">
    <property type="protein sequence ID" value="OQD41802.1"/>
    <property type="molecule type" value="Genomic_DNA"/>
</dbReference>
<keyword evidence="2" id="KW-1185">Reference proteome</keyword>
<comment type="caution">
    <text evidence="1">The sequence shown here is derived from an EMBL/GenBank/DDBJ whole genome shotgun (WGS) entry which is preliminary data.</text>
</comment>
<dbReference type="RefSeq" id="WP_080319840.1">
    <property type="nucleotide sequence ID" value="NZ_MTBC01000011.1"/>
</dbReference>
<dbReference type="Pfam" id="PF13783">
    <property type="entry name" value="DUF4177"/>
    <property type="match status" value="1"/>
</dbReference>